<dbReference type="InterPro" id="IPR003829">
    <property type="entry name" value="Pirin_N_dom"/>
</dbReference>
<dbReference type="RefSeq" id="WP_135945811.1">
    <property type="nucleotide sequence ID" value="NZ_BMEI01000004.1"/>
</dbReference>
<evidence type="ECO:0000256" key="1">
    <source>
        <dbReference type="ARBA" id="ARBA00008416"/>
    </source>
</evidence>
<sequence length="276" mass="29575">MAIRTLKQITRGMPASDGAGVKLTRMLGTPSLRTLDPFLMLDHFHSDNPGDYLAGFPSHPHRGFETVTYMIAGKMRHKDNKGHEGVIEPGGVQWMTAAGGIIHSEMPEQEDGLMSGFQLWINLPKAEKMKPAGYQEFDEAGIPADERDGVVAKIVTGKTSTGVEGPVGGVTVEPFYAELRMEAGAVFEEPIGDEKTTFAAVHTGSISVEGQTLDTSELGVFGPGKTVRFTAGPKGARVMLAAGKPIGEPIVWAGPFVMTTEGEVRQAMADFQNGRF</sequence>
<keyword evidence="7" id="KW-1185">Reference proteome</keyword>
<feature type="binding site" evidence="2">
    <location>
        <position position="59"/>
    </location>
    <ligand>
        <name>Fe cation</name>
        <dbReference type="ChEBI" id="CHEBI:24875"/>
    </ligand>
</feature>
<dbReference type="GO" id="GO:0046872">
    <property type="term" value="F:metal ion binding"/>
    <property type="evidence" value="ECO:0007669"/>
    <property type="project" value="UniProtKB-KW"/>
</dbReference>
<proteinExistence type="inferred from homology"/>
<feature type="binding site" evidence="2">
    <location>
        <position position="105"/>
    </location>
    <ligand>
        <name>Fe cation</name>
        <dbReference type="ChEBI" id="CHEBI:24875"/>
    </ligand>
</feature>
<dbReference type="EMBL" id="SRXV01000004">
    <property type="protein sequence ID" value="TGY91889.1"/>
    <property type="molecule type" value="Genomic_DNA"/>
</dbReference>
<feature type="binding site" evidence="2">
    <location>
        <position position="103"/>
    </location>
    <ligand>
        <name>Fe cation</name>
        <dbReference type="ChEBI" id="CHEBI:24875"/>
    </ligand>
</feature>
<dbReference type="SUPFAM" id="SSF51182">
    <property type="entry name" value="RmlC-like cupins"/>
    <property type="match status" value="1"/>
</dbReference>
<dbReference type="PANTHER" id="PTHR13903">
    <property type="entry name" value="PIRIN-RELATED"/>
    <property type="match status" value="1"/>
</dbReference>
<dbReference type="AlphaFoldDB" id="A0A4V3RYV8"/>
<evidence type="ECO:0000313" key="6">
    <source>
        <dbReference type="EMBL" id="TGY91889.1"/>
    </source>
</evidence>
<dbReference type="InterPro" id="IPR011051">
    <property type="entry name" value="RmlC_Cupin_sf"/>
</dbReference>
<dbReference type="PANTHER" id="PTHR13903:SF8">
    <property type="entry name" value="PIRIN"/>
    <property type="match status" value="1"/>
</dbReference>
<dbReference type="InterPro" id="IPR012093">
    <property type="entry name" value="Pirin"/>
</dbReference>
<evidence type="ECO:0000256" key="3">
    <source>
        <dbReference type="RuleBase" id="RU003457"/>
    </source>
</evidence>
<comment type="similarity">
    <text evidence="1 3">Belongs to the pirin family.</text>
</comment>
<reference evidence="6 7" key="1">
    <citation type="journal article" date="2013" name="Int. J. Syst. Evol. Microbiol.">
        <title>Marinicauda pacifica gen. nov., sp. nov., a prosthecate alphaproteobacterium of the family Hyphomonadaceae isolated from deep seawater.</title>
        <authorList>
            <person name="Zhang X.Y."/>
            <person name="Li G.W."/>
            <person name="Wang C.S."/>
            <person name="Zhang Y.J."/>
            <person name="Xu X.W."/>
            <person name="Li H."/>
            <person name="Liu A."/>
            <person name="Liu C."/>
            <person name="Xie B.B."/>
            <person name="Qin Q.L."/>
            <person name="Xu Z."/>
            <person name="Chen X.L."/>
            <person name="Zhou B.C."/>
            <person name="Zhang Y.Z."/>
        </authorList>
    </citation>
    <scope>NUCLEOTIDE SEQUENCE [LARGE SCALE GENOMIC DNA]</scope>
    <source>
        <strain evidence="6 7">P-1 km-3</strain>
    </source>
</reference>
<dbReference type="Pfam" id="PF05726">
    <property type="entry name" value="Pirin_C"/>
    <property type="match status" value="1"/>
</dbReference>
<dbReference type="Gene3D" id="2.60.120.10">
    <property type="entry name" value="Jelly Rolls"/>
    <property type="match status" value="2"/>
</dbReference>
<dbReference type="InterPro" id="IPR008778">
    <property type="entry name" value="Pirin_C_dom"/>
</dbReference>
<comment type="cofactor">
    <cofactor evidence="2">
        <name>Fe cation</name>
        <dbReference type="ChEBI" id="CHEBI:24875"/>
    </cofactor>
    <text evidence="2">Binds 1 Fe cation per subunit.</text>
</comment>
<dbReference type="CDD" id="cd02247">
    <property type="entry name" value="cupin_pirin_C"/>
    <property type="match status" value="1"/>
</dbReference>
<feature type="binding site" evidence="2">
    <location>
        <position position="61"/>
    </location>
    <ligand>
        <name>Fe cation</name>
        <dbReference type="ChEBI" id="CHEBI:24875"/>
    </ligand>
</feature>
<name>A0A4V3RYV8_9PROT</name>
<feature type="domain" description="Pirin N-terminal" evidence="4">
    <location>
        <begin position="21"/>
        <end position="121"/>
    </location>
</feature>
<keyword evidence="2" id="KW-0479">Metal-binding</keyword>
<comment type="caution">
    <text evidence="6">The sequence shown here is derived from an EMBL/GenBank/DDBJ whole genome shotgun (WGS) entry which is preliminary data.</text>
</comment>
<gene>
    <name evidence="6" type="ORF">E5162_13535</name>
</gene>
<evidence type="ECO:0000259" key="5">
    <source>
        <dbReference type="Pfam" id="PF05726"/>
    </source>
</evidence>
<dbReference type="PIRSF" id="PIRSF006232">
    <property type="entry name" value="Pirin"/>
    <property type="match status" value="1"/>
</dbReference>
<keyword evidence="2" id="KW-0408">Iron</keyword>
<organism evidence="6 7">
    <name type="scientific">Marinicauda pacifica</name>
    <dbReference type="NCBI Taxonomy" id="1133559"/>
    <lineage>
        <taxon>Bacteria</taxon>
        <taxon>Pseudomonadati</taxon>
        <taxon>Pseudomonadota</taxon>
        <taxon>Alphaproteobacteria</taxon>
        <taxon>Maricaulales</taxon>
        <taxon>Maricaulaceae</taxon>
        <taxon>Marinicauda</taxon>
    </lineage>
</organism>
<evidence type="ECO:0000313" key="7">
    <source>
        <dbReference type="Proteomes" id="UP000305451"/>
    </source>
</evidence>
<evidence type="ECO:0000259" key="4">
    <source>
        <dbReference type="Pfam" id="PF02678"/>
    </source>
</evidence>
<dbReference type="Pfam" id="PF02678">
    <property type="entry name" value="Pirin"/>
    <property type="match status" value="1"/>
</dbReference>
<protein>
    <submittedName>
        <fullName evidence="6">Pirin family protein</fullName>
    </submittedName>
</protein>
<accession>A0A4V3RYV8</accession>
<dbReference type="InterPro" id="IPR014710">
    <property type="entry name" value="RmlC-like_jellyroll"/>
</dbReference>
<feature type="domain" description="Pirin C-terminal" evidence="5">
    <location>
        <begin position="176"/>
        <end position="276"/>
    </location>
</feature>
<evidence type="ECO:0000256" key="2">
    <source>
        <dbReference type="PIRSR" id="PIRSR006232-1"/>
    </source>
</evidence>
<dbReference type="OrthoDB" id="9780903at2"/>
<dbReference type="Proteomes" id="UP000305451">
    <property type="component" value="Unassembled WGS sequence"/>
</dbReference>
<dbReference type="CDD" id="cd02909">
    <property type="entry name" value="cupin_pirin_N"/>
    <property type="match status" value="1"/>
</dbReference>